<proteinExistence type="predicted"/>
<evidence type="ECO:0000256" key="2">
    <source>
        <dbReference type="PROSITE-ProRule" id="PRU00320"/>
    </source>
</evidence>
<evidence type="ECO:0000313" key="6">
    <source>
        <dbReference type="Proteomes" id="UP001235939"/>
    </source>
</evidence>
<dbReference type="Proteomes" id="UP001235939">
    <property type="component" value="Chromosome 17"/>
</dbReference>
<dbReference type="Gene3D" id="1.10.10.1450">
    <property type="match status" value="1"/>
</dbReference>
<keyword evidence="2" id="KW-0238">DNA-binding</keyword>
<sequence length="206" mass="23852">MDRKFEQRICINFCYKIGKSASETLDLLKLAFGNENVNKPTTFRWFLRFKNGMESVKDLKRVGRPILQRNPEKDNARPHTVQQTLAHISRYVWTLMPHPAYSPDLASSDFYLFDSLFIKKAKRSEYVGASNIQTLTLGEKIAAIKEVEMGMKKKSDIAKDFGIPRNTLSTYLKNKEKILRSESEYDKGRKRLREPGNPDLDKCVLK</sequence>
<dbReference type="SUPFAM" id="SSF46689">
    <property type="entry name" value="Homeodomain-like"/>
    <property type="match status" value="1"/>
</dbReference>
<dbReference type="EMBL" id="CP092879">
    <property type="protein sequence ID" value="UYV79175.1"/>
    <property type="molecule type" value="Genomic_DNA"/>
</dbReference>
<accession>A0ABY6LHJ4</accession>
<keyword evidence="6" id="KW-1185">Reference proteome</keyword>
<evidence type="ECO:0000256" key="1">
    <source>
        <dbReference type="ARBA" id="ARBA00004123"/>
    </source>
</evidence>
<evidence type="ECO:0000259" key="4">
    <source>
        <dbReference type="PROSITE" id="PS50960"/>
    </source>
</evidence>
<name>A0ABY6LHJ4_9ARAC</name>
<dbReference type="InterPro" id="IPR041426">
    <property type="entry name" value="Mos1_HTH"/>
</dbReference>
<feature type="region of interest" description="Disordered" evidence="3">
    <location>
        <begin position="183"/>
        <end position="206"/>
    </location>
</feature>
<gene>
    <name evidence="5" type="ORF">LAZ67_17001360</name>
</gene>
<feature type="DNA-binding region" description="H-T-H motif" evidence="2">
    <location>
        <begin position="154"/>
        <end position="174"/>
    </location>
</feature>
<feature type="domain" description="HTH psq-type" evidence="4">
    <location>
        <begin position="134"/>
        <end position="178"/>
    </location>
</feature>
<dbReference type="PANTHER" id="PTHR46060">
    <property type="entry name" value="MARINER MOS1 TRANSPOSASE-LIKE PROTEIN"/>
    <property type="match status" value="1"/>
</dbReference>
<protein>
    <recommendedName>
        <fullName evidence="4">HTH psq-type domain-containing protein</fullName>
    </recommendedName>
</protein>
<dbReference type="PANTHER" id="PTHR46060:SF1">
    <property type="entry name" value="MARINER MOS1 TRANSPOSASE-LIKE PROTEIN"/>
    <property type="match status" value="1"/>
</dbReference>
<dbReference type="PROSITE" id="PS50960">
    <property type="entry name" value="HTH_PSQ"/>
    <property type="match status" value="1"/>
</dbReference>
<dbReference type="InterPro" id="IPR007889">
    <property type="entry name" value="HTH_Psq"/>
</dbReference>
<dbReference type="InterPro" id="IPR052709">
    <property type="entry name" value="Transposase-MT_Hybrid"/>
</dbReference>
<dbReference type="Gene3D" id="1.10.10.60">
    <property type="entry name" value="Homeodomain-like"/>
    <property type="match status" value="1"/>
</dbReference>
<comment type="subcellular location">
    <subcellularLocation>
        <location evidence="1 2">Nucleus</location>
    </subcellularLocation>
</comment>
<dbReference type="Pfam" id="PF17906">
    <property type="entry name" value="HTH_48"/>
    <property type="match status" value="1"/>
</dbReference>
<reference evidence="5 6" key="1">
    <citation type="submission" date="2022-01" db="EMBL/GenBank/DDBJ databases">
        <title>A chromosomal length assembly of Cordylochernes scorpioides.</title>
        <authorList>
            <person name="Zeh D."/>
            <person name="Zeh J."/>
        </authorList>
    </citation>
    <scope>NUCLEOTIDE SEQUENCE [LARGE SCALE GENOMIC DNA]</scope>
    <source>
        <strain evidence="5">IN4F17</strain>
        <tissue evidence="5">Whole Body</tissue>
    </source>
</reference>
<dbReference type="Pfam" id="PF04218">
    <property type="entry name" value="CENP-B_N"/>
    <property type="match status" value="1"/>
</dbReference>
<dbReference type="InterPro" id="IPR009057">
    <property type="entry name" value="Homeodomain-like_sf"/>
</dbReference>
<evidence type="ECO:0000313" key="5">
    <source>
        <dbReference type="EMBL" id="UYV79175.1"/>
    </source>
</evidence>
<organism evidence="5 6">
    <name type="scientific">Cordylochernes scorpioides</name>
    <dbReference type="NCBI Taxonomy" id="51811"/>
    <lineage>
        <taxon>Eukaryota</taxon>
        <taxon>Metazoa</taxon>
        <taxon>Ecdysozoa</taxon>
        <taxon>Arthropoda</taxon>
        <taxon>Chelicerata</taxon>
        <taxon>Arachnida</taxon>
        <taxon>Pseudoscorpiones</taxon>
        <taxon>Cheliferoidea</taxon>
        <taxon>Chernetidae</taxon>
        <taxon>Cordylochernes</taxon>
    </lineage>
</organism>
<keyword evidence="2" id="KW-0539">Nucleus</keyword>
<evidence type="ECO:0000256" key="3">
    <source>
        <dbReference type="SAM" id="MobiDB-lite"/>
    </source>
</evidence>